<organism evidence="7 8">
    <name type="scientific">Paenibacillus chartarius</name>
    <dbReference type="NCBI Taxonomy" id="747481"/>
    <lineage>
        <taxon>Bacteria</taxon>
        <taxon>Bacillati</taxon>
        <taxon>Bacillota</taxon>
        <taxon>Bacilli</taxon>
        <taxon>Bacillales</taxon>
        <taxon>Paenibacillaceae</taxon>
        <taxon>Paenibacillus</taxon>
    </lineage>
</organism>
<name>A0ABV6DPL4_9BACL</name>
<dbReference type="InterPro" id="IPR006059">
    <property type="entry name" value="SBP"/>
</dbReference>
<dbReference type="RefSeq" id="WP_377472038.1">
    <property type="nucleotide sequence ID" value="NZ_JBHLWN010000076.1"/>
</dbReference>
<dbReference type="InterPro" id="IPR050490">
    <property type="entry name" value="Bact_solute-bd_prot1"/>
</dbReference>
<evidence type="ECO:0000313" key="7">
    <source>
        <dbReference type="EMBL" id="MFC0214594.1"/>
    </source>
</evidence>
<keyword evidence="8" id="KW-1185">Reference proteome</keyword>
<dbReference type="PANTHER" id="PTHR43649:SF33">
    <property type="entry name" value="POLYGALACTURONAN_RHAMNOGALACTURONAN-BINDING PROTEIN YTCQ"/>
    <property type="match status" value="1"/>
</dbReference>
<feature type="chain" id="PRO_5045887373" evidence="6">
    <location>
        <begin position="24"/>
        <end position="514"/>
    </location>
</feature>
<dbReference type="SUPFAM" id="SSF53850">
    <property type="entry name" value="Periplasmic binding protein-like II"/>
    <property type="match status" value="1"/>
</dbReference>
<protein>
    <submittedName>
        <fullName evidence="7">Extracellular solute-binding protein</fullName>
    </submittedName>
</protein>
<comment type="caution">
    <text evidence="7">The sequence shown here is derived from an EMBL/GenBank/DDBJ whole genome shotgun (WGS) entry which is preliminary data.</text>
</comment>
<keyword evidence="1" id="KW-1003">Cell membrane</keyword>
<sequence>MRRNKKLTWTVLALSGTMALSVACSSTGGQSSAGQTYGDKPAAAAEDTTPLNLTIAFTQVGDIPAKGNPVEKAIEKYTNTKIDFQWIPSSAYNDKINVMLASNEMPKLLKVNQGPTVTNAIESQLFWEVGPYLKDYKNLNAQNKQFFENISVEGNIYGVPLYRNMGRGAAVYRKDWLDALNLTYPKTLDEWYNVLKALTLNDPDKNGKNDTYGMVLHKKYNEGQASMITRFAVMMGGVNKWGVDKDGNFTPEYTTPEFLDVLKMFRRLYTENLINQDFAVIDATEAEKLMDTGRAGIRFGVATNGKSQQDRLNKTNPKAVVDVASFEGPKGIRIASENGNNGFLVIPKSAVKTEEEMKRVLGFLDKLMDPEMSTLLLRGIEGTHFANTADGKTEFIGDGFNMFQREVKPYRDNLTVLEGYNVKPLKDVPIGEKGTKMESDGIKYIVPNPALTLKSMTYSERGSELDQMMMDAQTKFIMGKIDEAGWQEEINKWKKAGGDKLIAEYKAAYQKLKK</sequence>
<proteinExistence type="predicted"/>
<keyword evidence="5" id="KW-0449">Lipoprotein</keyword>
<keyword evidence="2 6" id="KW-0732">Signal</keyword>
<evidence type="ECO:0000256" key="5">
    <source>
        <dbReference type="ARBA" id="ARBA00023288"/>
    </source>
</evidence>
<dbReference type="PANTHER" id="PTHR43649">
    <property type="entry name" value="ARABINOSE-BINDING PROTEIN-RELATED"/>
    <property type="match status" value="1"/>
</dbReference>
<evidence type="ECO:0000256" key="6">
    <source>
        <dbReference type="SAM" id="SignalP"/>
    </source>
</evidence>
<gene>
    <name evidence="7" type="ORF">ACFFK0_19405</name>
</gene>
<dbReference type="Pfam" id="PF01547">
    <property type="entry name" value="SBP_bac_1"/>
    <property type="match status" value="1"/>
</dbReference>
<dbReference type="Proteomes" id="UP001589776">
    <property type="component" value="Unassembled WGS sequence"/>
</dbReference>
<evidence type="ECO:0000256" key="3">
    <source>
        <dbReference type="ARBA" id="ARBA00023136"/>
    </source>
</evidence>
<evidence type="ECO:0000313" key="8">
    <source>
        <dbReference type="Proteomes" id="UP001589776"/>
    </source>
</evidence>
<dbReference type="EMBL" id="JBHLWN010000076">
    <property type="protein sequence ID" value="MFC0214594.1"/>
    <property type="molecule type" value="Genomic_DNA"/>
</dbReference>
<evidence type="ECO:0000256" key="2">
    <source>
        <dbReference type="ARBA" id="ARBA00022729"/>
    </source>
</evidence>
<dbReference type="Gene3D" id="3.40.190.10">
    <property type="entry name" value="Periplasmic binding protein-like II"/>
    <property type="match status" value="2"/>
</dbReference>
<evidence type="ECO:0000256" key="1">
    <source>
        <dbReference type="ARBA" id="ARBA00022475"/>
    </source>
</evidence>
<keyword evidence="3" id="KW-0472">Membrane</keyword>
<keyword evidence="4" id="KW-0564">Palmitate</keyword>
<evidence type="ECO:0000256" key="4">
    <source>
        <dbReference type="ARBA" id="ARBA00023139"/>
    </source>
</evidence>
<dbReference type="CDD" id="cd13580">
    <property type="entry name" value="PBP2_AlgQ_like_1"/>
    <property type="match status" value="1"/>
</dbReference>
<reference evidence="7 8" key="1">
    <citation type="submission" date="2024-09" db="EMBL/GenBank/DDBJ databases">
        <authorList>
            <person name="Sun Q."/>
            <person name="Mori K."/>
        </authorList>
    </citation>
    <scope>NUCLEOTIDE SEQUENCE [LARGE SCALE GENOMIC DNA]</scope>
    <source>
        <strain evidence="7 8">CCM 7759</strain>
    </source>
</reference>
<feature type="signal peptide" evidence="6">
    <location>
        <begin position="1"/>
        <end position="23"/>
    </location>
</feature>
<dbReference type="PROSITE" id="PS51257">
    <property type="entry name" value="PROKAR_LIPOPROTEIN"/>
    <property type="match status" value="1"/>
</dbReference>
<accession>A0ABV6DPL4</accession>